<evidence type="ECO:0000313" key="2">
    <source>
        <dbReference type="Proteomes" id="UP000594014"/>
    </source>
</evidence>
<reference evidence="1" key="1">
    <citation type="submission" date="2019-08" db="EMBL/GenBank/DDBJ databases">
        <title>Genome sequence of Clostridiales bacterium MT110.</title>
        <authorList>
            <person name="Cao J."/>
        </authorList>
    </citation>
    <scope>NUCLEOTIDE SEQUENCE</scope>
    <source>
        <strain evidence="1">MT110</strain>
    </source>
</reference>
<evidence type="ECO:0000313" key="1">
    <source>
        <dbReference type="EMBL" id="QOX62761.1"/>
    </source>
</evidence>
<proteinExistence type="predicted"/>
<gene>
    <name evidence="1" type="primary">alaS</name>
    <name evidence="1" type="ORF">FRZ06_05070</name>
</gene>
<sequence length="876" mass="96953">MEKLGLNELRRMFQEFYEGKDHYARKSFSLIPEKDKSLLLINSGMAPLKPYFAGLETPPSKRMTTCQKCIRTGDIENVGYTARHATFFEMLGSFSFGDYFKVESITWGWEFITEVLDMPVDRLWASVYEEDHEAVEIWKNIIGLPEERIVPLGKDDNFWEIGTGPCGPCSEIYFDRGEKYGCGKPDCKPGCECDRYVEFWNHVFTQFNRDDAGNYTPLAHPNIDTGMGLERLACIMQEVDSIFNVDTIQYILKSVVELSGVEYKDGTANTDISIRIITDHIRSVTFMIADGILPSNEGRGYVLRRLLRRAARHGKLLGIQGSFLADLSKKVIEVSGSAYPELEERRDYIHKILTVEEDKFSTTIDQGTAIIHDYMKELNAASQTILSGEKVFKLYDTYGFPLELTQEILEENSCTADVEGFNEHMLHQKEQARSARKSDEDEGWSDDATMFAGLEDTTFIGYDTLSGQVSIKGLFLDKQPVASLSEGDSAILVLDKTPFYAESGGQASDTGILKGDHFELEVLSVSKSKGIYAHKVKVVTGTVKIGDIISAQVSIERRNNTARNHTATHILHKALKEVLGNHVEQAGSNVTEDSLRFDFTHFEGISKSDLQKIESIVNEKINYFFPVITEVKSVEDAISSGATALFGEKYGDTVRVVSVGDYSTELCGGTHITNSGQIGAFRILSENGVAAGVRRIEAITGTGLYRKLKTEEELVHSAADALKTNVSGLLNRITILNDELKASKKELEDLKRQAMSSGLDALIAEAKLVNGVRLITKAFKDYDINDLRTLSDEIKAENKGIIIVFATETNGKVTFMVSVSDDLLEKGYHAGNMIKQIAAAAGGGGGGKADMAQAGAKDPSKINDALNLAETLLQQY</sequence>
<keyword evidence="2" id="KW-1185">Reference proteome</keyword>
<dbReference type="Proteomes" id="UP000594014">
    <property type="component" value="Chromosome"/>
</dbReference>
<dbReference type="EMBL" id="CP042469">
    <property type="protein sequence ID" value="QOX62761.1"/>
    <property type="molecule type" value="Genomic_DNA"/>
</dbReference>
<accession>A0ACD1A8R2</accession>
<protein>
    <submittedName>
        <fullName evidence="1">Alanine--tRNA ligase</fullName>
        <ecNumber evidence="1">6.1.1.7</ecNumber>
    </submittedName>
</protein>
<keyword evidence="1" id="KW-0436">Ligase</keyword>
<dbReference type="EC" id="6.1.1.7" evidence="1"/>
<name>A0ACD1A8R2_9FIRM</name>
<organism evidence="1 2">
    <name type="scientific">Anoxybacterium hadale</name>
    <dbReference type="NCBI Taxonomy" id="3408580"/>
    <lineage>
        <taxon>Bacteria</taxon>
        <taxon>Bacillati</taxon>
        <taxon>Bacillota</taxon>
        <taxon>Clostridia</taxon>
        <taxon>Peptostreptococcales</taxon>
        <taxon>Anaerovoracaceae</taxon>
        <taxon>Anoxybacterium</taxon>
    </lineage>
</organism>